<sequence>MDDYSVEGSARCPHCGISVQFTKGGTEDLQVGPYWTDYSLRWVDCPHCHGIVITLIHHPKGESSRETLIYPLNSKRAPVSPEVPPAIKADYDEAALILPLSSKGSAAISRRCLETVLVSAGRATPEKKLSQQIDEVGSQLPGYLVKMLDQVRTIGNFAAHPDKDATTAAIIDVEPGEAEWNLDVLDELFDFYYVKPAAIMRTTDQLNEKLKAAGKRTI</sequence>
<dbReference type="OrthoDB" id="9808624at2"/>
<evidence type="ECO:0000259" key="1">
    <source>
        <dbReference type="Pfam" id="PF13643"/>
    </source>
</evidence>
<dbReference type="AlphaFoldDB" id="A0A398DR01"/>
<organism evidence="2 3">
    <name type="scientific">Candidatus Cryosericum septentrionale</name>
    <dbReference type="NCBI Taxonomy" id="2290913"/>
    <lineage>
        <taxon>Bacteria</taxon>
        <taxon>Pseudomonadati</taxon>
        <taxon>Caldisericota/Cryosericota group</taxon>
        <taxon>Candidatus Cryosericota</taxon>
        <taxon>Candidatus Cryosericia</taxon>
        <taxon>Candidatus Cryosericales</taxon>
        <taxon>Candidatus Cryosericaceae</taxon>
        <taxon>Candidatus Cryosericum</taxon>
    </lineage>
</organism>
<dbReference type="InterPro" id="IPR025285">
    <property type="entry name" value="DUF4145"/>
</dbReference>
<name>A0A398DR01_9BACT</name>
<dbReference type="Proteomes" id="UP000266113">
    <property type="component" value="Unassembled WGS sequence"/>
</dbReference>
<evidence type="ECO:0000313" key="2">
    <source>
        <dbReference type="EMBL" id="RIE17685.1"/>
    </source>
</evidence>
<feature type="domain" description="DUF4145" evidence="1">
    <location>
        <begin position="93"/>
        <end position="172"/>
    </location>
</feature>
<keyword evidence="3" id="KW-1185">Reference proteome</keyword>
<gene>
    <name evidence="2" type="ORF">SMC1_00435</name>
</gene>
<protein>
    <submittedName>
        <fullName evidence="2">DUF4145 domain-containing protein</fullName>
    </submittedName>
</protein>
<dbReference type="Pfam" id="PF13643">
    <property type="entry name" value="DUF4145"/>
    <property type="match status" value="1"/>
</dbReference>
<dbReference type="EMBL" id="QXIY01000001">
    <property type="protein sequence ID" value="RIE17685.1"/>
    <property type="molecule type" value="Genomic_DNA"/>
</dbReference>
<evidence type="ECO:0000313" key="3">
    <source>
        <dbReference type="Proteomes" id="UP000266113"/>
    </source>
</evidence>
<dbReference type="RefSeq" id="WP_119084846.1">
    <property type="nucleotide sequence ID" value="NZ_QXIY01000001.1"/>
</dbReference>
<reference evidence="2 3" key="1">
    <citation type="submission" date="2018-09" db="EMBL/GenBank/DDBJ databases">
        <title>Discovery and Ecogenomic Context for Candidatus Cryosericales, a Global Caldiserica Order Active in Thawing Permafrost.</title>
        <authorList>
            <person name="Martinez M.A."/>
            <person name="Woodcroft B.J."/>
            <person name="Ignacio Espinoza J.C."/>
            <person name="Zayed A."/>
            <person name="Singleton C.M."/>
            <person name="Boyd J."/>
            <person name="Li Y.-F."/>
            <person name="Purvine S."/>
            <person name="Maughan H."/>
            <person name="Hodgkins S.B."/>
            <person name="Anderson D."/>
            <person name="Sederholm M."/>
            <person name="Temperton B."/>
            <person name="Saleska S.R."/>
            <person name="Tyson G.W."/>
            <person name="Rich V.I."/>
        </authorList>
    </citation>
    <scope>NUCLEOTIDE SEQUENCE [LARGE SCALE GENOMIC DNA]</scope>
    <source>
        <strain evidence="2 3">SMC1</strain>
    </source>
</reference>
<accession>A0A398DR01</accession>
<proteinExistence type="predicted"/>
<comment type="caution">
    <text evidence="2">The sequence shown here is derived from an EMBL/GenBank/DDBJ whole genome shotgun (WGS) entry which is preliminary data.</text>
</comment>